<feature type="binding site" evidence="13">
    <location>
        <position position="254"/>
    </location>
    <ligand>
        <name>NADPH</name>
        <dbReference type="ChEBI" id="CHEBI:57783"/>
    </ligand>
</feature>
<keyword evidence="13" id="KW-0547">Nucleotide-binding</keyword>
<feature type="binding site" evidence="16">
    <location>
        <position position="254"/>
    </location>
    <ligand>
        <name>NAD(+)</name>
        <dbReference type="ChEBI" id="CHEBI:57540"/>
    </ligand>
</feature>
<dbReference type="Gene3D" id="3.40.50.720">
    <property type="entry name" value="NAD(P)-binding Rossmann-like Domain"/>
    <property type="match status" value="1"/>
</dbReference>
<feature type="active site" description="Proton acceptor" evidence="13 14">
    <location>
        <position position="190"/>
    </location>
</feature>
<dbReference type="GO" id="GO:0008654">
    <property type="term" value="P:phospholipid biosynthetic process"/>
    <property type="evidence" value="ECO:0007669"/>
    <property type="project" value="UniProtKB-KW"/>
</dbReference>
<dbReference type="Gene3D" id="1.10.1040.10">
    <property type="entry name" value="N-(1-d-carboxylethyl)-l-norvaline Dehydrogenase, domain 2"/>
    <property type="match status" value="1"/>
</dbReference>
<feature type="binding site" evidence="13">
    <location>
        <position position="139"/>
    </location>
    <ligand>
        <name>NADPH</name>
        <dbReference type="ChEBI" id="CHEBI:57783"/>
    </ligand>
</feature>
<feature type="domain" description="Glycerol-3-phosphate dehydrogenase NAD-dependent N-terminal" evidence="18">
    <location>
        <begin position="4"/>
        <end position="159"/>
    </location>
</feature>
<keyword evidence="4 13" id="KW-0560">Oxidoreductase</keyword>
<keyword evidence="6 13" id="KW-0443">Lipid metabolism</keyword>
<dbReference type="InterPro" id="IPR013328">
    <property type="entry name" value="6PGD_dom2"/>
</dbReference>
<evidence type="ECO:0000256" key="2">
    <source>
        <dbReference type="ARBA" id="ARBA00022516"/>
    </source>
</evidence>
<dbReference type="GO" id="GO:0047952">
    <property type="term" value="F:glycerol-3-phosphate dehydrogenase [NAD(P)+] activity"/>
    <property type="evidence" value="ECO:0007669"/>
    <property type="project" value="UniProtKB-UniRule"/>
</dbReference>
<comment type="pathway">
    <text evidence="13">Membrane lipid metabolism; glycerophospholipid metabolism.</text>
</comment>
<evidence type="ECO:0000256" key="5">
    <source>
        <dbReference type="ARBA" id="ARBA00023027"/>
    </source>
</evidence>
<dbReference type="InterPro" id="IPR006168">
    <property type="entry name" value="G3P_DH_NAD-dep"/>
</dbReference>
<evidence type="ECO:0000256" key="4">
    <source>
        <dbReference type="ARBA" id="ARBA00023002"/>
    </source>
</evidence>
<comment type="catalytic activity">
    <reaction evidence="9">
        <text>sn-glycerol 3-phosphate + NADP(+) = dihydroxyacetone phosphate + NADPH + H(+)</text>
        <dbReference type="Rhea" id="RHEA:11096"/>
        <dbReference type="ChEBI" id="CHEBI:15378"/>
        <dbReference type="ChEBI" id="CHEBI:57597"/>
        <dbReference type="ChEBI" id="CHEBI:57642"/>
        <dbReference type="ChEBI" id="CHEBI:57783"/>
        <dbReference type="ChEBI" id="CHEBI:58349"/>
        <dbReference type="EC" id="1.1.1.94"/>
    </reaction>
    <physiologicalReaction direction="right-to-left" evidence="9">
        <dbReference type="Rhea" id="RHEA:11098"/>
    </physiologicalReaction>
</comment>
<dbReference type="PRINTS" id="PR00077">
    <property type="entry name" value="GPDHDRGNASE"/>
</dbReference>
<dbReference type="InterPro" id="IPR006109">
    <property type="entry name" value="G3P_DH_NAD-dep_C"/>
</dbReference>
<feature type="binding site" evidence="13">
    <location>
        <position position="190"/>
    </location>
    <ligand>
        <name>sn-glycerol 3-phosphate</name>
        <dbReference type="ChEBI" id="CHEBI:57597"/>
    </ligand>
</feature>
<dbReference type="FunFam" id="1.10.1040.10:FF:000001">
    <property type="entry name" value="Glycerol-3-phosphate dehydrogenase [NAD(P)+]"/>
    <property type="match status" value="1"/>
</dbReference>
<dbReference type="Pfam" id="PF01210">
    <property type="entry name" value="NAD_Gly3P_dh_N"/>
    <property type="match status" value="1"/>
</dbReference>
<evidence type="ECO:0000256" key="3">
    <source>
        <dbReference type="ARBA" id="ARBA00022857"/>
    </source>
</evidence>
<dbReference type="FunFam" id="3.40.50.720:FF:000019">
    <property type="entry name" value="Glycerol-3-phosphate dehydrogenase [NAD(P)+]"/>
    <property type="match status" value="1"/>
</dbReference>
<evidence type="ECO:0000256" key="7">
    <source>
        <dbReference type="ARBA" id="ARBA00023209"/>
    </source>
</evidence>
<evidence type="ECO:0000256" key="17">
    <source>
        <dbReference type="RuleBase" id="RU000437"/>
    </source>
</evidence>
<comment type="catalytic activity">
    <reaction evidence="13">
        <text>sn-glycerol 3-phosphate + NAD(+) = dihydroxyacetone phosphate + NADH + H(+)</text>
        <dbReference type="Rhea" id="RHEA:11092"/>
        <dbReference type="ChEBI" id="CHEBI:15378"/>
        <dbReference type="ChEBI" id="CHEBI:57540"/>
        <dbReference type="ChEBI" id="CHEBI:57597"/>
        <dbReference type="ChEBI" id="CHEBI:57642"/>
        <dbReference type="ChEBI" id="CHEBI:57945"/>
        <dbReference type="EC" id="1.1.1.94"/>
    </reaction>
</comment>
<proteinExistence type="inferred from homology"/>
<dbReference type="HAMAP" id="MF_00394">
    <property type="entry name" value="NAD_Glyc3P_dehydrog"/>
    <property type="match status" value="1"/>
</dbReference>
<evidence type="ECO:0000313" key="21">
    <source>
        <dbReference type="Proteomes" id="UP000223596"/>
    </source>
</evidence>
<comment type="caution">
    <text evidence="20">The sequence shown here is derived from an EMBL/GenBank/DDBJ whole genome shotgun (WGS) entry which is preliminary data.</text>
</comment>
<dbReference type="NCBIfam" id="NF000941">
    <property type="entry name" value="PRK00094.1-3"/>
    <property type="match status" value="1"/>
</dbReference>
<evidence type="ECO:0000256" key="8">
    <source>
        <dbReference type="ARBA" id="ARBA00023264"/>
    </source>
</evidence>
<dbReference type="InterPro" id="IPR008927">
    <property type="entry name" value="6-PGluconate_DH-like_C_sf"/>
</dbReference>
<evidence type="ECO:0000313" key="20">
    <source>
        <dbReference type="EMBL" id="PFH02472.1"/>
    </source>
</evidence>
<comment type="similarity">
    <text evidence="1 13 17">Belongs to the NAD-dependent glycerol-3-phosphate dehydrogenase family.</text>
</comment>
<keyword evidence="8 13" id="KW-1208">Phospholipid metabolism</keyword>
<dbReference type="InterPro" id="IPR011128">
    <property type="entry name" value="G3P_DH_NAD-dep_N"/>
</dbReference>
<keyword evidence="3 13" id="KW-0521">NADP</keyword>
<dbReference type="AlphaFoldDB" id="A0AB36TEY2"/>
<comment type="caution">
    <text evidence="13">Lacks conserved residue(s) required for the propagation of feature annotation.</text>
</comment>
<keyword evidence="13" id="KW-0963">Cytoplasm</keyword>
<dbReference type="GeneID" id="35803756"/>
<organism evidence="20 21">
    <name type="scientific">Acetivibrio thermocellus AD2</name>
    <dbReference type="NCBI Taxonomy" id="1138384"/>
    <lineage>
        <taxon>Bacteria</taxon>
        <taxon>Bacillati</taxon>
        <taxon>Bacillota</taxon>
        <taxon>Clostridia</taxon>
        <taxon>Eubacteriales</taxon>
        <taxon>Oscillospiraceae</taxon>
        <taxon>Acetivibrio</taxon>
    </lineage>
</organism>
<evidence type="ECO:0000259" key="18">
    <source>
        <dbReference type="Pfam" id="PF01210"/>
    </source>
</evidence>
<feature type="binding site" evidence="13">
    <location>
        <position position="135"/>
    </location>
    <ligand>
        <name>sn-glycerol 3-phosphate</name>
        <dbReference type="ChEBI" id="CHEBI:57597"/>
    </ligand>
</feature>
<feature type="binding site" evidence="13">
    <location>
        <position position="107"/>
    </location>
    <ligand>
        <name>NADPH</name>
        <dbReference type="ChEBI" id="CHEBI:57783"/>
    </ligand>
</feature>
<dbReference type="PIRSF" id="PIRSF000114">
    <property type="entry name" value="Glycerol-3-P_dh"/>
    <property type="match status" value="1"/>
</dbReference>
<sequence length="339" mass="36540">MNKKISIIGAGSWGTALAVLLANNGMSVTMWSIFEDEIKMLNEKREHVHKLPGVIVPENVTFTSDLEKAVCDAEVVVVVVPSQTVRQTAKDISKYIRDDTVIVSCSKGLEEGTGLRMSEVIGQEIKDAKTVILSGPSHAEEVGRGVPTAIVAASCDIKAAELIQDIFMSPEFRVYTNTDVVGVELGGALKNVIALCAGISDGLGFGDNTKAALMTRGITEISRLGVSMGANPQTFAGLTGIGDLIVTCTSMHSRNRRAGILIGQGKSPQEAMDEVKMVVEGVTTTKAAYELARKMDVAMPITFEAYEVLFNGKNPRQAVYDLMMRNKKNEVEELDAKWL</sequence>
<feature type="binding site" evidence="13">
    <location>
        <position position="243"/>
    </location>
    <ligand>
        <name>sn-glycerol 3-phosphate</name>
        <dbReference type="ChEBI" id="CHEBI:57597"/>
    </ligand>
</feature>
<feature type="binding site" evidence="13">
    <location>
        <position position="280"/>
    </location>
    <ligand>
        <name>NADPH</name>
        <dbReference type="ChEBI" id="CHEBI:57783"/>
    </ligand>
</feature>
<dbReference type="EC" id="1.1.1.94" evidence="10 13"/>
<dbReference type="SUPFAM" id="SSF51735">
    <property type="entry name" value="NAD(P)-binding Rossmann-fold domains"/>
    <property type="match status" value="1"/>
</dbReference>
<feature type="binding site" evidence="13">
    <location>
        <position position="13"/>
    </location>
    <ligand>
        <name>NADPH</name>
        <dbReference type="ChEBI" id="CHEBI:57783"/>
    </ligand>
</feature>
<feature type="binding site" evidence="13">
    <location>
        <position position="278"/>
    </location>
    <ligand>
        <name>NADPH</name>
        <dbReference type="ChEBI" id="CHEBI:57783"/>
    </ligand>
</feature>
<dbReference type="GO" id="GO:0005975">
    <property type="term" value="P:carbohydrate metabolic process"/>
    <property type="evidence" value="ECO:0007669"/>
    <property type="project" value="InterPro"/>
</dbReference>
<feature type="binding site" evidence="13">
    <location>
        <position position="107"/>
    </location>
    <ligand>
        <name>sn-glycerol 3-phosphate</name>
        <dbReference type="ChEBI" id="CHEBI:57597"/>
    </ligand>
</feature>
<keyword evidence="7 13" id="KW-0594">Phospholipid biosynthesis</keyword>
<feature type="binding site" evidence="13">
    <location>
        <position position="254"/>
    </location>
    <ligand>
        <name>sn-glycerol 3-phosphate</name>
        <dbReference type="ChEBI" id="CHEBI:57597"/>
    </ligand>
</feature>
<comment type="function">
    <text evidence="13">Catalyzes the reduction of the glycolytic intermediate dihydroxyacetone phosphate (DHAP) to sn-glycerol 3-phosphate (G3P), the key precursor for phospholipid synthesis.</text>
</comment>
<dbReference type="GO" id="GO:0046167">
    <property type="term" value="P:glycerol-3-phosphate biosynthetic process"/>
    <property type="evidence" value="ECO:0007669"/>
    <property type="project" value="UniProtKB-UniRule"/>
</dbReference>
<feature type="domain" description="Glycerol-3-phosphate dehydrogenase NAD-dependent C-terminal" evidence="19">
    <location>
        <begin position="179"/>
        <end position="319"/>
    </location>
</feature>
<feature type="binding site" evidence="13">
    <location>
        <position position="255"/>
    </location>
    <ligand>
        <name>sn-glycerol 3-phosphate</name>
        <dbReference type="ChEBI" id="CHEBI:57597"/>
    </ligand>
</feature>
<feature type="binding site" evidence="15">
    <location>
        <begin position="254"/>
        <end position="255"/>
    </location>
    <ligand>
        <name>substrate</name>
    </ligand>
</feature>
<evidence type="ECO:0000256" key="10">
    <source>
        <dbReference type="ARBA" id="ARBA00066687"/>
    </source>
</evidence>
<evidence type="ECO:0000256" key="13">
    <source>
        <dbReference type="HAMAP-Rule" id="MF_00394"/>
    </source>
</evidence>
<dbReference type="GO" id="GO:0006650">
    <property type="term" value="P:glycerophospholipid metabolic process"/>
    <property type="evidence" value="ECO:0007669"/>
    <property type="project" value="UniProtKB-UniRule"/>
</dbReference>
<dbReference type="Pfam" id="PF07479">
    <property type="entry name" value="NAD_Gly3P_dh_C"/>
    <property type="match status" value="1"/>
</dbReference>
<keyword evidence="2 13" id="KW-0444">Lipid biosynthesis</keyword>
<feature type="binding site" evidence="13">
    <location>
        <position position="137"/>
    </location>
    <ligand>
        <name>sn-glycerol 3-phosphate</name>
        <dbReference type="ChEBI" id="CHEBI:57597"/>
    </ligand>
</feature>
<evidence type="ECO:0000256" key="1">
    <source>
        <dbReference type="ARBA" id="ARBA00011009"/>
    </source>
</evidence>
<evidence type="ECO:0000256" key="12">
    <source>
        <dbReference type="ARBA" id="ARBA00080511"/>
    </source>
</evidence>
<dbReference type="Proteomes" id="UP000223596">
    <property type="component" value="Unassembled WGS sequence"/>
</dbReference>
<gene>
    <name evidence="13" type="primary">gpsA</name>
    <name evidence="20" type="ORF">M972_111250</name>
</gene>
<dbReference type="SUPFAM" id="SSF48179">
    <property type="entry name" value="6-phosphogluconate dehydrogenase C-terminal domain-like"/>
    <property type="match status" value="1"/>
</dbReference>
<comment type="subcellular location">
    <subcellularLocation>
        <location evidence="13">Cytoplasm</location>
    </subcellularLocation>
</comment>
<evidence type="ECO:0000256" key="6">
    <source>
        <dbReference type="ARBA" id="ARBA00023098"/>
    </source>
</evidence>
<evidence type="ECO:0000256" key="16">
    <source>
        <dbReference type="PIRSR" id="PIRSR000114-3"/>
    </source>
</evidence>
<dbReference type="RefSeq" id="WP_003515597.1">
    <property type="nucleotide sequence ID" value="NZ_CP013828.1"/>
</dbReference>
<feature type="binding site" evidence="13">
    <location>
        <position position="12"/>
    </location>
    <ligand>
        <name>NADPH</name>
        <dbReference type="ChEBI" id="CHEBI:57783"/>
    </ligand>
</feature>
<evidence type="ECO:0000256" key="9">
    <source>
        <dbReference type="ARBA" id="ARBA00052716"/>
    </source>
</evidence>
<accession>A0AB36TEY2</accession>
<evidence type="ECO:0000256" key="15">
    <source>
        <dbReference type="PIRSR" id="PIRSR000114-2"/>
    </source>
</evidence>
<feature type="binding site" evidence="13">
    <location>
        <position position="253"/>
    </location>
    <ligand>
        <name>sn-glycerol 3-phosphate</name>
        <dbReference type="ChEBI" id="CHEBI:57597"/>
    </ligand>
</feature>
<dbReference type="GO" id="GO:0005829">
    <property type="term" value="C:cytosol"/>
    <property type="evidence" value="ECO:0007669"/>
    <property type="project" value="TreeGrafter"/>
</dbReference>
<dbReference type="GO" id="GO:0051287">
    <property type="term" value="F:NAD binding"/>
    <property type="evidence" value="ECO:0007669"/>
    <property type="project" value="InterPro"/>
</dbReference>
<keyword evidence="5 13" id="KW-0520">NAD</keyword>
<feature type="binding site" evidence="16">
    <location>
        <position position="139"/>
    </location>
    <ligand>
        <name>NAD(+)</name>
        <dbReference type="ChEBI" id="CHEBI:57540"/>
    </ligand>
</feature>
<dbReference type="NCBIfam" id="NF000940">
    <property type="entry name" value="PRK00094.1-2"/>
    <property type="match status" value="1"/>
</dbReference>
<evidence type="ECO:0000259" key="19">
    <source>
        <dbReference type="Pfam" id="PF07479"/>
    </source>
</evidence>
<feature type="binding site" evidence="15">
    <location>
        <position position="107"/>
    </location>
    <ligand>
        <name>substrate</name>
    </ligand>
</feature>
<reference evidence="20 21" key="1">
    <citation type="submission" date="2017-09" db="EMBL/GenBank/DDBJ databases">
        <title>Evaluation of Pacific Biosciences Sequencing Technology to Finishing C. thermocellum Genome Sequences.</title>
        <authorList>
            <person name="Brown S."/>
        </authorList>
    </citation>
    <scope>NUCLEOTIDE SEQUENCE [LARGE SCALE GENOMIC DNA]</scope>
    <source>
        <strain evidence="20 21">AD2</strain>
    </source>
</reference>
<dbReference type="GO" id="GO:0046168">
    <property type="term" value="P:glycerol-3-phosphate catabolic process"/>
    <property type="evidence" value="ECO:0007669"/>
    <property type="project" value="InterPro"/>
</dbReference>
<feature type="binding site" evidence="16">
    <location>
        <begin position="9"/>
        <end position="14"/>
    </location>
    <ligand>
        <name>NAD(+)</name>
        <dbReference type="ChEBI" id="CHEBI:57540"/>
    </ligand>
</feature>
<dbReference type="PANTHER" id="PTHR11728:SF1">
    <property type="entry name" value="GLYCEROL-3-PHOSPHATE DEHYDROGENASE [NAD(+)] 2, CHLOROPLASTIC"/>
    <property type="match status" value="1"/>
</dbReference>
<evidence type="ECO:0000256" key="11">
    <source>
        <dbReference type="ARBA" id="ARBA00069372"/>
    </source>
</evidence>
<evidence type="ECO:0000256" key="14">
    <source>
        <dbReference type="PIRSR" id="PIRSR000114-1"/>
    </source>
</evidence>
<dbReference type="PANTHER" id="PTHR11728">
    <property type="entry name" value="GLYCEROL-3-PHOSPHATE DEHYDROGENASE"/>
    <property type="match status" value="1"/>
</dbReference>
<dbReference type="NCBIfam" id="NF000942">
    <property type="entry name" value="PRK00094.1-4"/>
    <property type="match status" value="1"/>
</dbReference>
<dbReference type="EMBL" id="PDBW01000001">
    <property type="protein sequence ID" value="PFH02472.1"/>
    <property type="molecule type" value="Genomic_DNA"/>
</dbReference>
<name>A0AB36TEY2_ACETH</name>
<dbReference type="PROSITE" id="PS00957">
    <property type="entry name" value="NAD_G3PDH"/>
    <property type="match status" value="1"/>
</dbReference>
<dbReference type="InterPro" id="IPR036291">
    <property type="entry name" value="NAD(P)-bd_dom_sf"/>
</dbReference>
<protein>
    <recommendedName>
        <fullName evidence="11 13">Glycerol-3-phosphate dehydrogenase [NAD(P)+]</fullName>
        <ecNumber evidence="10 13">1.1.1.94</ecNumber>
    </recommendedName>
    <alternativeName>
        <fullName evidence="13">NAD(P)(+)-dependent glycerol-3-phosphate dehydrogenase</fullName>
    </alternativeName>
    <alternativeName>
        <fullName evidence="12 13">NAD(P)H-dependent dihydroxyacetone-phosphate reductase</fullName>
    </alternativeName>
</protein>